<gene>
    <name evidence="1" type="ORF">CDL15_Pgr022369</name>
</gene>
<organism evidence="1 2">
    <name type="scientific">Punica granatum</name>
    <name type="common">Pomegranate</name>
    <dbReference type="NCBI Taxonomy" id="22663"/>
    <lineage>
        <taxon>Eukaryota</taxon>
        <taxon>Viridiplantae</taxon>
        <taxon>Streptophyta</taxon>
        <taxon>Embryophyta</taxon>
        <taxon>Tracheophyta</taxon>
        <taxon>Spermatophyta</taxon>
        <taxon>Magnoliopsida</taxon>
        <taxon>eudicotyledons</taxon>
        <taxon>Gunneridae</taxon>
        <taxon>Pentapetalae</taxon>
        <taxon>rosids</taxon>
        <taxon>malvids</taxon>
        <taxon>Myrtales</taxon>
        <taxon>Lythraceae</taxon>
        <taxon>Punica</taxon>
    </lineage>
</organism>
<dbReference type="EMBL" id="MTKT01000157">
    <property type="protein sequence ID" value="OWM91620.1"/>
    <property type="molecule type" value="Genomic_DNA"/>
</dbReference>
<dbReference type="AlphaFoldDB" id="A0A218Y3F9"/>
<evidence type="ECO:0000313" key="2">
    <source>
        <dbReference type="Proteomes" id="UP000197138"/>
    </source>
</evidence>
<sequence length="64" mass="6891">MGKLHAFALARSSVTLKGAIFLSELSSCMHVLELSLAVVPLVCEFYSDLGDLLAKSITLLPTRL</sequence>
<comment type="caution">
    <text evidence="1">The sequence shown here is derived from an EMBL/GenBank/DDBJ whole genome shotgun (WGS) entry which is preliminary data.</text>
</comment>
<evidence type="ECO:0000313" key="1">
    <source>
        <dbReference type="EMBL" id="OWM91620.1"/>
    </source>
</evidence>
<protein>
    <submittedName>
        <fullName evidence="1">Uncharacterized protein</fullName>
    </submittedName>
</protein>
<accession>A0A218Y3F9</accession>
<name>A0A218Y3F9_PUNGR</name>
<dbReference type="Proteomes" id="UP000197138">
    <property type="component" value="Unassembled WGS sequence"/>
</dbReference>
<reference evidence="2" key="1">
    <citation type="journal article" date="2017" name="Plant J.">
        <title>The pomegranate (Punica granatum L.) genome and the genomics of punicalagin biosynthesis.</title>
        <authorList>
            <person name="Qin G."/>
            <person name="Xu C."/>
            <person name="Ming R."/>
            <person name="Tang H."/>
            <person name="Guyot R."/>
            <person name="Kramer E.M."/>
            <person name="Hu Y."/>
            <person name="Yi X."/>
            <person name="Qi Y."/>
            <person name="Xu X."/>
            <person name="Gao Z."/>
            <person name="Pan H."/>
            <person name="Jian J."/>
            <person name="Tian Y."/>
            <person name="Yue Z."/>
            <person name="Xu Y."/>
        </authorList>
    </citation>
    <scope>NUCLEOTIDE SEQUENCE [LARGE SCALE GENOMIC DNA]</scope>
    <source>
        <strain evidence="2">cv. Dabenzi</strain>
    </source>
</reference>
<proteinExistence type="predicted"/>